<comment type="caution">
    <text evidence="1">The sequence shown here is derived from an EMBL/GenBank/DDBJ whole genome shotgun (WGS) entry which is preliminary data.</text>
</comment>
<evidence type="ECO:0000313" key="2">
    <source>
        <dbReference type="Proteomes" id="UP001204953"/>
    </source>
</evidence>
<dbReference type="EMBL" id="JAMZMM010000227">
    <property type="protein sequence ID" value="MCP2730662.1"/>
    <property type="molecule type" value="Genomic_DNA"/>
</dbReference>
<dbReference type="Pfam" id="PF14271">
    <property type="entry name" value="DUF4359"/>
    <property type="match status" value="1"/>
</dbReference>
<dbReference type="Proteomes" id="UP001204953">
    <property type="component" value="Unassembled WGS sequence"/>
</dbReference>
<reference evidence="1" key="1">
    <citation type="submission" date="2022-06" db="EMBL/GenBank/DDBJ databases">
        <title>New cyanobacteria of genus Symplocastrum in benthos of Lake Baikal.</title>
        <authorList>
            <person name="Sorokovikova E."/>
            <person name="Tikhonova I."/>
            <person name="Krasnopeev A."/>
            <person name="Evseev P."/>
            <person name="Gladkikh A."/>
            <person name="Belykh O."/>
        </authorList>
    </citation>
    <scope>NUCLEOTIDE SEQUENCE</scope>
    <source>
        <strain evidence="1">BBK-W-15</strain>
    </source>
</reference>
<dbReference type="AlphaFoldDB" id="A0AAE3GV62"/>
<proteinExistence type="predicted"/>
<keyword evidence="2" id="KW-1185">Reference proteome</keyword>
<name>A0AAE3GV62_9CYAN</name>
<dbReference type="InterPro" id="IPR025578">
    <property type="entry name" value="DUF4359"/>
</dbReference>
<evidence type="ECO:0000313" key="1">
    <source>
        <dbReference type="EMBL" id="MCP2730662.1"/>
    </source>
</evidence>
<gene>
    <name evidence="1" type="ORF">NJ959_19725</name>
</gene>
<protein>
    <submittedName>
        <fullName evidence="1">DUF4359 domain-containing protein</fullName>
    </submittedName>
</protein>
<accession>A0AAE3GV62</accession>
<dbReference type="RefSeq" id="WP_254013417.1">
    <property type="nucleotide sequence ID" value="NZ_JAMZMM010000227.1"/>
</dbReference>
<sequence>MKILQLITGIGGVALVALGGAMALTNPPKNAYEEYAVQKLSTYLKDEVCIKAPNKLDFLPQNSEFLQNQCKSLVDTTRPQIQQIISQKTERQNFVIFSIYRSDLNVKPILPNYHFETVGIFQNFYTYQADKQ</sequence>
<organism evidence="1 2">
    <name type="scientific">Limnofasciculus baicalensis BBK-W-15</name>
    <dbReference type="NCBI Taxonomy" id="2699891"/>
    <lineage>
        <taxon>Bacteria</taxon>
        <taxon>Bacillati</taxon>
        <taxon>Cyanobacteriota</taxon>
        <taxon>Cyanophyceae</taxon>
        <taxon>Coleofasciculales</taxon>
        <taxon>Coleofasciculaceae</taxon>
        <taxon>Limnofasciculus</taxon>
        <taxon>Limnofasciculus baicalensis</taxon>
    </lineage>
</organism>